<gene>
    <name evidence="2" type="ORF">RU08_08545</name>
</gene>
<feature type="domain" description="HD/PDEase" evidence="1">
    <location>
        <begin position="26"/>
        <end position="143"/>
    </location>
</feature>
<evidence type="ECO:0000313" key="3">
    <source>
        <dbReference type="Proteomes" id="UP000032068"/>
    </source>
</evidence>
<dbReference type="SMART" id="SM00471">
    <property type="entry name" value="HDc"/>
    <property type="match status" value="1"/>
</dbReference>
<accession>A0A0D0KVK6</accession>
<name>A0A0D0KVK6_9PSED</name>
<dbReference type="Pfam" id="PF01966">
    <property type="entry name" value="HD"/>
    <property type="match status" value="1"/>
</dbReference>
<dbReference type="Proteomes" id="UP000032068">
    <property type="component" value="Unassembled WGS sequence"/>
</dbReference>
<dbReference type="SUPFAM" id="SSF109604">
    <property type="entry name" value="HD-domain/PDEase-like"/>
    <property type="match status" value="1"/>
</dbReference>
<dbReference type="OrthoDB" id="9797344at2"/>
<dbReference type="PANTHER" id="PTHR33594:SF1">
    <property type="entry name" value="HD_PDEASE DOMAIN-CONTAINING PROTEIN"/>
    <property type="match status" value="1"/>
</dbReference>
<organism evidence="2 3">
    <name type="scientific">Pseudomonas fulva</name>
    <dbReference type="NCBI Taxonomy" id="47880"/>
    <lineage>
        <taxon>Bacteria</taxon>
        <taxon>Pseudomonadati</taxon>
        <taxon>Pseudomonadota</taxon>
        <taxon>Gammaproteobacteria</taxon>
        <taxon>Pseudomonadales</taxon>
        <taxon>Pseudomonadaceae</taxon>
        <taxon>Pseudomonas</taxon>
    </lineage>
</organism>
<protein>
    <submittedName>
        <fullName evidence="2">Phosphohydrolase</fullName>
    </submittedName>
</protein>
<dbReference type="InterPro" id="IPR003607">
    <property type="entry name" value="HD/PDEase_dom"/>
</dbReference>
<dbReference type="AlphaFoldDB" id="A0A0D0KVK6"/>
<keyword evidence="2" id="KW-0378">Hydrolase</keyword>
<comment type="caution">
    <text evidence="2">The sequence shown here is derived from an EMBL/GenBank/DDBJ whole genome shotgun (WGS) entry which is preliminary data.</text>
</comment>
<dbReference type="RefSeq" id="WP_042553369.1">
    <property type="nucleotide sequence ID" value="NZ_JXQW01000023.1"/>
</dbReference>
<dbReference type="Gene3D" id="1.10.3210.50">
    <property type="match status" value="1"/>
</dbReference>
<evidence type="ECO:0000313" key="2">
    <source>
        <dbReference type="EMBL" id="KIQ01200.1"/>
    </source>
</evidence>
<evidence type="ECO:0000259" key="1">
    <source>
        <dbReference type="SMART" id="SM00471"/>
    </source>
</evidence>
<proteinExistence type="predicted"/>
<dbReference type="EMBL" id="JXQW01000023">
    <property type="protein sequence ID" value="KIQ01200.1"/>
    <property type="molecule type" value="Genomic_DNA"/>
</dbReference>
<dbReference type="PANTHER" id="PTHR33594">
    <property type="entry name" value="SUPERFAMILY HYDROLASE, PUTATIVE (AFU_ORTHOLOGUE AFUA_1G03035)-RELATED"/>
    <property type="match status" value="1"/>
</dbReference>
<reference evidence="2 3" key="1">
    <citation type="submission" date="2014-12" db="EMBL/GenBank/DDBJ databases">
        <title>16Stimator: statistical estimation of ribosomal gene copy numbers from draft genome assemblies.</title>
        <authorList>
            <person name="Perisin M.A."/>
            <person name="Vetter M."/>
            <person name="Gilbert J.A."/>
            <person name="Bergelson J."/>
        </authorList>
    </citation>
    <scope>NUCLEOTIDE SEQUENCE [LARGE SCALE GENOMIC DNA]</scope>
    <source>
        <strain evidence="2 3">MEJ086</strain>
    </source>
</reference>
<dbReference type="InterPro" id="IPR006674">
    <property type="entry name" value="HD_domain"/>
</dbReference>
<sequence>MTMDRFAPFAQQAARLLALCAPSTDDGAHDLSHLQRVWANACLLQREEGGDLELLLAAVLLHDCVAVEKDSPLRASASRLSAARAAEVLARLGWRDERIAAVCHAIEAHSFSAAITPTSLEARILQDADRLDAIGLIGVARCFHVSGRLGSALYDADDIDAAHRPLDDQRFALDHFRTKLLGLASGFQTAAGARLAEQRHARMVAFLDAFREEIQPSSTLMEE</sequence>
<dbReference type="GO" id="GO:0016787">
    <property type="term" value="F:hydrolase activity"/>
    <property type="evidence" value="ECO:0007669"/>
    <property type="project" value="UniProtKB-KW"/>
</dbReference>